<organism evidence="2 3">
    <name type="scientific">Lithospermum erythrorhizon</name>
    <name type="common">Purple gromwell</name>
    <name type="synonym">Lithospermum officinale var. erythrorhizon</name>
    <dbReference type="NCBI Taxonomy" id="34254"/>
    <lineage>
        <taxon>Eukaryota</taxon>
        <taxon>Viridiplantae</taxon>
        <taxon>Streptophyta</taxon>
        <taxon>Embryophyta</taxon>
        <taxon>Tracheophyta</taxon>
        <taxon>Spermatophyta</taxon>
        <taxon>Magnoliopsida</taxon>
        <taxon>eudicotyledons</taxon>
        <taxon>Gunneridae</taxon>
        <taxon>Pentapetalae</taxon>
        <taxon>asterids</taxon>
        <taxon>lamiids</taxon>
        <taxon>Boraginales</taxon>
        <taxon>Boraginaceae</taxon>
        <taxon>Boraginoideae</taxon>
        <taxon>Lithospermeae</taxon>
        <taxon>Lithospermum</taxon>
    </lineage>
</organism>
<accession>A0AAV3QMR3</accession>
<dbReference type="AlphaFoldDB" id="A0AAV3QMR3"/>
<evidence type="ECO:0000256" key="1">
    <source>
        <dbReference type="SAM" id="MobiDB-lite"/>
    </source>
</evidence>
<evidence type="ECO:0000313" key="2">
    <source>
        <dbReference type="EMBL" id="GAA0165337.1"/>
    </source>
</evidence>
<reference evidence="2 3" key="1">
    <citation type="submission" date="2024-01" db="EMBL/GenBank/DDBJ databases">
        <title>The complete chloroplast genome sequence of Lithospermum erythrorhizon: insights into the phylogenetic relationship among Boraginaceae species and the maternal lineages of purple gromwells.</title>
        <authorList>
            <person name="Okada T."/>
            <person name="Watanabe K."/>
        </authorList>
    </citation>
    <scope>NUCLEOTIDE SEQUENCE [LARGE SCALE GENOMIC DNA]</scope>
</reference>
<name>A0AAV3QMR3_LITER</name>
<dbReference type="Proteomes" id="UP001454036">
    <property type="component" value="Unassembled WGS sequence"/>
</dbReference>
<feature type="compositionally biased region" description="Polar residues" evidence="1">
    <location>
        <begin position="117"/>
        <end position="127"/>
    </location>
</feature>
<feature type="compositionally biased region" description="Basic and acidic residues" evidence="1">
    <location>
        <begin position="71"/>
        <end position="80"/>
    </location>
</feature>
<feature type="compositionally biased region" description="Basic and acidic residues" evidence="1">
    <location>
        <begin position="88"/>
        <end position="103"/>
    </location>
</feature>
<evidence type="ECO:0000313" key="3">
    <source>
        <dbReference type="Proteomes" id="UP001454036"/>
    </source>
</evidence>
<feature type="compositionally biased region" description="Basic and acidic residues" evidence="1">
    <location>
        <begin position="8"/>
        <end position="23"/>
    </location>
</feature>
<dbReference type="EMBL" id="BAABME010005346">
    <property type="protein sequence ID" value="GAA0165337.1"/>
    <property type="molecule type" value="Genomic_DNA"/>
</dbReference>
<feature type="region of interest" description="Disordered" evidence="1">
    <location>
        <begin position="1"/>
        <end position="184"/>
    </location>
</feature>
<comment type="caution">
    <text evidence="2">The sequence shown here is derived from an EMBL/GenBank/DDBJ whole genome shotgun (WGS) entry which is preliminary data.</text>
</comment>
<gene>
    <name evidence="2" type="ORF">LIER_20770</name>
</gene>
<keyword evidence="3" id="KW-1185">Reference proteome</keyword>
<sequence>MQNPDPPKGGDHRKTPNDKEKAKRTYHTQIGNVKIIGPFDPDATDSSSGDNSNQTYPKVPHPNAQKFPYRTLKEFREFQLRTRQNMRARQEAEIEDSNPRHGDTVSSDDQAPVPSDPSVNQNENTNVRGEEEVEQPVEPSQPPPPQGSFQGSEEEVEKPVQPSQPHNEVPPPPPQGSHEGSDDV</sequence>
<proteinExistence type="predicted"/>
<protein>
    <submittedName>
        <fullName evidence="2">Uncharacterized protein</fullName>
    </submittedName>
</protein>
<feature type="compositionally biased region" description="Polar residues" evidence="1">
    <location>
        <begin position="44"/>
        <end position="56"/>
    </location>
</feature>